<gene>
    <name evidence="3" type="ORF">BDY17DRAFT_311789</name>
</gene>
<accession>A0A6A6PNZ4</accession>
<dbReference type="PANTHER" id="PTHR43669:SF3">
    <property type="entry name" value="ALCOHOL DEHYDROGENASE, PUTATIVE (AFU_ORTHOLOGUE AFUA_3G03445)-RELATED"/>
    <property type="match status" value="1"/>
</dbReference>
<evidence type="ECO:0000256" key="1">
    <source>
        <dbReference type="ARBA" id="ARBA00006484"/>
    </source>
</evidence>
<evidence type="ECO:0000256" key="2">
    <source>
        <dbReference type="ARBA" id="ARBA00023002"/>
    </source>
</evidence>
<keyword evidence="2" id="KW-0560">Oxidoreductase</keyword>
<evidence type="ECO:0000313" key="3">
    <source>
        <dbReference type="EMBL" id="KAF2480987.1"/>
    </source>
</evidence>
<sequence>MAEDWGSRGVGQFLSDRFSKPEGPIDPTLHRLRTPFNVCIVGASRGIGAGIATSYAKAGASGLTLASRRISGLEETARQCRDINSAVDIDIVACDITSAASVATLAEKCKAKFGDHLDVVVVNSGYSGPVKLSVLDTDPDTFQNAINVNYVGTFLCAKYLIPLLLANATGARAFIAVSSLAVCLVRGPIANAQYCVSKAAQLKLMENIHEQFLPQGLQSFSVHPGAVLSEMADETVPDAFRPHLTDSTDLCGAFCVWLTRDAASKQWLSGRLLSATWDVREIEAKREEIVSKDLLKLKVQVV</sequence>
<dbReference type="Proteomes" id="UP000799767">
    <property type="component" value="Unassembled WGS sequence"/>
</dbReference>
<dbReference type="GeneID" id="54476576"/>
<dbReference type="AlphaFoldDB" id="A0A6A6PNZ4"/>
<dbReference type="Pfam" id="PF00106">
    <property type="entry name" value="adh_short"/>
    <property type="match status" value="1"/>
</dbReference>
<dbReference type="SUPFAM" id="SSF51735">
    <property type="entry name" value="NAD(P)-binding Rossmann-fold domains"/>
    <property type="match status" value="1"/>
</dbReference>
<evidence type="ECO:0000313" key="4">
    <source>
        <dbReference type="Proteomes" id="UP000799767"/>
    </source>
</evidence>
<dbReference type="InterPro" id="IPR002347">
    <property type="entry name" value="SDR_fam"/>
</dbReference>
<comment type="similarity">
    <text evidence="1">Belongs to the short-chain dehydrogenases/reductases (SDR) family.</text>
</comment>
<dbReference type="GO" id="GO:0016491">
    <property type="term" value="F:oxidoreductase activity"/>
    <property type="evidence" value="ECO:0007669"/>
    <property type="project" value="UniProtKB-KW"/>
</dbReference>
<dbReference type="RefSeq" id="XP_033587557.1">
    <property type="nucleotide sequence ID" value="XM_033735574.1"/>
</dbReference>
<organism evidence="3 4">
    <name type="scientific">Neohortaea acidophila</name>
    <dbReference type="NCBI Taxonomy" id="245834"/>
    <lineage>
        <taxon>Eukaryota</taxon>
        <taxon>Fungi</taxon>
        <taxon>Dikarya</taxon>
        <taxon>Ascomycota</taxon>
        <taxon>Pezizomycotina</taxon>
        <taxon>Dothideomycetes</taxon>
        <taxon>Dothideomycetidae</taxon>
        <taxon>Mycosphaerellales</taxon>
        <taxon>Teratosphaeriaceae</taxon>
        <taxon>Neohortaea</taxon>
    </lineage>
</organism>
<keyword evidence="4" id="KW-1185">Reference proteome</keyword>
<proteinExistence type="inferred from homology"/>
<reference evidence="3" key="1">
    <citation type="journal article" date="2020" name="Stud. Mycol.">
        <title>101 Dothideomycetes genomes: a test case for predicting lifestyles and emergence of pathogens.</title>
        <authorList>
            <person name="Haridas S."/>
            <person name="Albert R."/>
            <person name="Binder M."/>
            <person name="Bloem J."/>
            <person name="Labutti K."/>
            <person name="Salamov A."/>
            <person name="Andreopoulos B."/>
            <person name="Baker S."/>
            <person name="Barry K."/>
            <person name="Bills G."/>
            <person name="Bluhm B."/>
            <person name="Cannon C."/>
            <person name="Castanera R."/>
            <person name="Culley D."/>
            <person name="Daum C."/>
            <person name="Ezra D."/>
            <person name="Gonzalez J."/>
            <person name="Henrissat B."/>
            <person name="Kuo A."/>
            <person name="Liang C."/>
            <person name="Lipzen A."/>
            <person name="Lutzoni F."/>
            <person name="Magnuson J."/>
            <person name="Mondo S."/>
            <person name="Nolan M."/>
            <person name="Ohm R."/>
            <person name="Pangilinan J."/>
            <person name="Park H.-J."/>
            <person name="Ramirez L."/>
            <person name="Alfaro M."/>
            <person name="Sun H."/>
            <person name="Tritt A."/>
            <person name="Yoshinaga Y."/>
            <person name="Zwiers L.-H."/>
            <person name="Turgeon B."/>
            <person name="Goodwin S."/>
            <person name="Spatafora J."/>
            <person name="Crous P."/>
            <person name="Grigoriev I."/>
        </authorList>
    </citation>
    <scope>NUCLEOTIDE SEQUENCE</scope>
    <source>
        <strain evidence="3">CBS 113389</strain>
    </source>
</reference>
<protein>
    <submittedName>
        <fullName evidence="3">Uncharacterized protein</fullName>
    </submittedName>
</protein>
<dbReference type="OrthoDB" id="1933717at2759"/>
<dbReference type="EMBL" id="MU001638">
    <property type="protein sequence ID" value="KAF2480987.1"/>
    <property type="molecule type" value="Genomic_DNA"/>
</dbReference>
<dbReference type="Gene3D" id="3.40.50.720">
    <property type="entry name" value="NAD(P)-binding Rossmann-like Domain"/>
    <property type="match status" value="1"/>
</dbReference>
<name>A0A6A6PNZ4_9PEZI</name>
<dbReference type="PANTHER" id="PTHR43669">
    <property type="entry name" value="5-KETO-D-GLUCONATE 5-REDUCTASE"/>
    <property type="match status" value="1"/>
</dbReference>
<dbReference type="InterPro" id="IPR036291">
    <property type="entry name" value="NAD(P)-bd_dom_sf"/>
</dbReference>
<dbReference type="CDD" id="cd05233">
    <property type="entry name" value="SDR_c"/>
    <property type="match status" value="1"/>
</dbReference>
<dbReference type="PRINTS" id="PR00081">
    <property type="entry name" value="GDHRDH"/>
</dbReference>